<evidence type="ECO:0000313" key="2">
    <source>
        <dbReference type="Proteomes" id="UP000198371"/>
    </source>
</evidence>
<dbReference type="KEGG" id="vti:CEQ48_10435"/>
<dbReference type="Proteomes" id="UP000198371">
    <property type="component" value="Chromosome 1"/>
</dbReference>
<keyword evidence="2" id="KW-1185">Reference proteome</keyword>
<protein>
    <recommendedName>
        <fullName evidence="3">Secreted protein</fullName>
    </recommendedName>
</protein>
<evidence type="ECO:0000313" key="1">
    <source>
        <dbReference type="EMBL" id="ASK55185.1"/>
    </source>
</evidence>
<dbReference type="AlphaFoldDB" id="A0AAU8WF02"/>
<accession>A0AAU8WF02</accession>
<dbReference type="EMBL" id="CP022353">
    <property type="protein sequence ID" value="ASK55185.1"/>
    <property type="molecule type" value="Genomic_DNA"/>
</dbReference>
<reference evidence="1 2" key="2">
    <citation type="submission" date="2017-06" db="EMBL/GenBank/DDBJ databases">
        <title>Complete genome sequence of Vibrio sp. 2521-89, a close relative of Vibrio cholerae isolated from lake water in New Mexico, USA.</title>
        <authorList>
            <person name="Liang K."/>
            <person name="Orata F.D."/>
            <person name="Winkjer N.S."/>
            <person name="Tarr C.L."/>
            <person name="Boucher Y."/>
        </authorList>
    </citation>
    <scope>NUCLEOTIDE SEQUENCE [LARGE SCALE GENOMIC DNA]</scope>
    <source>
        <strain evidence="1 2">2521-89</strain>
    </source>
</reference>
<name>A0AAU8WF02_9VIBR</name>
<proteinExistence type="predicted"/>
<gene>
    <name evidence="1" type="ORF">CEQ48_10435</name>
</gene>
<organism evidence="1 2">
    <name type="scientific">Vibrio tarriae</name>
    <dbReference type="NCBI Taxonomy" id="2014742"/>
    <lineage>
        <taxon>Bacteria</taxon>
        <taxon>Pseudomonadati</taxon>
        <taxon>Pseudomonadota</taxon>
        <taxon>Gammaproteobacteria</taxon>
        <taxon>Vibrionales</taxon>
        <taxon>Vibrionaceae</taxon>
        <taxon>Vibrio</taxon>
    </lineage>
</organism>
<evidence type="ECO:0008006" key="3">
    <source>
        <dbReference type="Google" id="ProtNLM"/>
    </source>
</evidence>
<sequence>MILPVLLGSSAVWATFLHPIIECLWFDVGAHSDRRLVTPSHESIAHYSSISSVTEFTGDT</sequence>
<reference evidence="2" key="1">
    <citation type="journal article" date="2017" name="Genome Announc.">
        <title>Complete Genome Sequence of Vibrio sp. Strain 2521-89, a Close Relative of Vibrio cholerae Isolated from Lake Water in New Mexico, USA.</title>
        <authorList>
            <person name="Liang K."/>
            <person name="Orata F.D."/>
            <person name="Winkjer N.S."/>
            <person name="Rowe L.A."/>
            <person name="Tarr C.L."/>
            <person name="Boucher Y."/>
        </authorList>
    </citation>
    <scope>NUCLEOTIDE SEQUENCE [LARGE SCALE GENOMIC DNA]</scope>
    <source>
        <strain evidence="2">2521-89</strain>
    </source>
</reference>